<evidence type="ECO:0000256" key="7">
    <source>
        <dbReference type="ARBA" id="ARBA00022927"/>
    </source>
</evidence>
<name>A0A4R3Y3M5_9PROT</name>
<dbReference type="InterPro" id="IPR004565">
    <property type="entry name" value="OM_lipoprot_LolB"/>
</dbReference>
<dbReference type="PROSITE" id="PS51257">
    <property type="entry name" value="PROKAR_LIPOPROTEIN"/>
    <property type="match status" value="1"/>
</dbReference>
<keyword evidence="8 13" id="KW-0472">Membrane</keyword>
<keyword evidence="15" id="KW-1185">Reference proteome</keyword>
<keyword evidence="12 13" id="KW-0449">Lipoprotein</keyword>
<organism evidence="14 15">
    <name type="scientific">Sulfurirhabdus autotrophica</name>
    <dbReference type="NCBI Taxonomy" id="1706046"/>
    <lineage>
        <taxon>Bacteria</taxon>
        <taxon>Pseudomonadati</taxon>
        <taxon>Pseudomonadota</taxon>
        <taxon>Betaproteobacteria</taxon>
        <taxon>Nitrosomonadales</taxon>
        <taxon>Sulfuricellaceae</taxon>
        <taxon>Sulfurirhabdus</taxon>
    </lineage>
</organism>
<reference evidence="14 15" key="1">
    <citation type="submission" date="2019-03" db="EMBL/GenBank/DDBJ databases">
        <title>Genomic Encyclopedia of Type Strains, Phase IV (KMG-IV): sequencing the most valuable type-strain genomes for metagenomic binning, comparative biology and taxonomic classification.</title>
        <authorList>
            <person name="Goeker M."/>
        </authorList>
    </citation>
    <scope>NUCLEOTIDE SEQUENCE [LARGE SCALE GENOMIC DNA]</scope>
    <source>
        <strain evidence="14 15">DSM 100309</strain>
    </source>
</reference>
<dbReference type="AlphaFoldDB" id="A0A4R3Y3M5"/>
<dbReference type="GO" id="GO:0015031">
    <property type="term" value="P:protein transport"/>
    <property type="evidence" value="ECO:0007669"/>
    <property type="project" value="UniProtKB-KW"/>
</dbReference>
<evidence type="ECO:0000256" key="6">
    <source>
        <dbReference type="ARBA" id="ARBA00022729"/>
    </source>
</evidence>
<keyword evidence="9 13" id="KW-0564">Palmitate</keyword>
<evidence type="ECO:0000256" key="12">
    <source>
        <dbReference type="ARBA" id="ARBA00023288"/>
    </source>
</evidence>
<dbReference type="SUPFAM" id="SSF89392">
    <property type="entry name" value="Prokaryotic lipoproteins and lipoprotein localization factors"/>
    <property type="match status" value="1"/>
</dbReference>
<dbReference type="RefSeq" id="WP_124946189.1">
    <property type="nucleotide sequence ID" value="NZ_BHVT01000027.1"/>
</dbReference>
<dbReference type="HAMAP" id="MF_00233">
    <property type="entry name" value="LolB"/>
    <property type="match status" value="1"/>
</dbReference>
<evidence type="ECO:0000256" key="3">
    <source>
        <dbReference type="ARBA" id="ARBA00011245"/>
    </source>
</evidence>
<dbReference type="GO" id="GO:0009279">
    <property type="term" value="C:cell outer membrane"/>
    <property type="evidence" value="ECO:0007669"/>
    <property type="project" value="UniProtKB-SubCell"/>
</dbReference>
<evidence type="ECO:0000256" key="10">
    <source>
        <dbReference type="ARBA" id="ARBA00023186"/>
    </source>
</evidence>
<evidence type="ECO:0000256" key="9">
    <source>
        <dbReference type="ARBA" id="ARBA00023139"/>
    </source>
</evidence>
<gene>
    <name evidence="13" type="primary">lolB</name>
    <name evidence="14" type="ORF">EDC63_11169</name>
</gene>
<keyword evidence="6 13" id="KW-0732">Signal</keyword>
<evidence type="ECO:0000256" key="5">
    <source>
        <dbReference type="ARBA" id="ARBA00022448"/>
    </source>
</evidence>
<dbReference type="InterPro" id="IPR029046">
    <property type="entry name" value="LolA/LolB/LppX"/>
</dbReference>
<evidence type="ECO:0000313" key="15">
    <source>
        <dbReference type="Proteomes" id="UP000295367"/>
    </source>
</evidence>
<keyword evidence="10 13" id="KW-0143">Chaperone</keyword>
<proteinExistence type="inferred from homology"/>
<comment type="function">
    <text evidence="13">Plays a critical role in the incorporation of lipoproteins in the outer membrane after they are released by the LolA protein.</text>
</comment>
<evidence type="ECO:0000256" key="8">
    <source>
        <dbReference type="ARBA" id="ARBA00023136"/>
    </source>
</evidence>
<comment type="subcellular location">
    <subcellularLocation>
        <location evidence="1 13">Cell outer membrane</location>
        <topology evidence="1 13">Lipid-anchor</topology>
    </subcellularLocation>
</comment>
<dbReference type="EMBL" id="SMCO01000011">
    <property type="protein sequence ID" value="TCV84723.1"/>
    <property type="molecule type" value="Genomic_DNA"/>
</dbReference>
<comment type="subunit">
    <text evidence="3 13">Monomer.</text>
</comment>
<evidence type="ECO:0000256" key="11">
    <source>
        <dbReference type="ARBA" id="ARBA00023237"/>
    </source>
</evidence>
<sequence>MRNWIVFVGVLLGGCATVPEVALSPPAIQSSIEASARINAFQLNGRVGVKYDEKGFFGNVRWQHDVQNDEILILSPLGQGVAQISQNSAGVTLITADQQTYHAQDAETLTEEVLGWRLPLKGLRDWVLGRKAAGEATITLDQSGRVSRLVQDGWQIDYLNYQLSDGALLPQKLTMQRGNLEMKLIVDHWDANQSGF</sequence>
<comment type="caution">
    <text evidence="14">The sequence shown here is derived from an EMBL/GenBank/DDBJ whole genome shotgun (WGS) entry which is preliminary data.</text>
</comment>
<keyword evidence="7 13" id="KW-0653">Protein transport</keyword>
<dbReference type="Gene3D" id="2.50.20.10">
    <property type="entry name" value="Lipoprotein localisation LolA/LolB/LppX"/>
    <property type="match status" value="1"/>
</dbReference>
<dbReference type="Pfam" id="PF03550">
    <property type="entry name" value="LolB"/>
    <property type="match status" value="1"/>
</dbReference>
<dbReference type="GO" id="GO:0044874">
    <property type="term" value="P:lipoprotein localization to outer membrane"/>
    <property type="evidence" value="ECO:0007669"/>
    <property type="project" value="UniProtKB-UniRule"/>
</dbReference>
<accession>A0A4R3Y3M5</accession>
<protein>
    <recommendedName>
        <fullName evidence="4 13">Outer-membrane lipoprotein LolB</fullName>
    </recommendedName>
</protein>
<dbReference type="CDD" id="cd16326">
    <property type="entry name" value="LolB"/>
    <property type="match status" value="1"/>
</dbReference>
<dbReference type="OrthoDB" id="9797618at2"/>
<dbReference type="Proteomes" id="UP000295367">
    <property type="component" value="Unassembled WGS sequence"/>
</dbReference>
<comment type="similarity">
    <text evidence="2 13">Belongs to the LolB family.</text>
</comment>
<evidence type="ECO:0000256" key="2">
    <source>
        <dbReference type="ARBA" id="ARBA00009696"/>
    </source>
</evidence>
<evidence type="ECO:0000256" key="4">
    <source>
        <dbReference type="ARBA" id="ARBA00016202"/>
    </source>
</evidence>
<keyword evidence="5 13" id="KW-0813">Transport</keyword>
<keyword evidence="11 13" id="KW-0998">Cell outer membrane</keyword>
<dbReference type="NCBIfam" id="TIGR00548">
    <property type="entry name" value="lolB"/>
    <property type="match status" value="1"/>
</dbReference>
<evidence type="ECO:0000256" key="13">
    <source>
        <dbReference type="HAMAP-Rule" id="MF_00233"/>
    </source>
</evidence>
<evidence type="ECO:0000313" key="14">
    <source>
        <dbReference type="EMBL" id="TCV84723.1"/>
    </source>
</evidence>
<evidence type="ECO:0000256" key="1">
    <source>
        <dbReference type="ARBA" id="ARBA00004459"/>
    </source>
</evidence>